<evidence type="ECO:0008006" key="3">
    <source>
        <dbReference type="Google" id="ProtNLM"/>
    </source>
</evidence>
<evidence type="ECO:0000313" key="1">
    <source>
        <dbReference type="EMBL" id="OJA43722.1"/>
    </source>
</evidence>
<dbReference type="PANTHER" id="PTHR46889">
    <property type="entry name" value="TRANSPOSASE INSF FOR INSERTION SEQUENCE IS3B-RELATED"/>
    <property type="match status" value="1"/>
</dbReference>
<evidence type="ECO:0000313" key="2">
    <source>
        <dbReference type="Proteomes" id="UP000183667"/>
    </source>
</evidence>
<gene>
    <name evidence="1" type="ORF">BGV66_23410</name>
</gene>
<accession>A0ABD6PYR6</accession>
<dbReference type="Proteomes" id="UP000183667">
    <property type="component" value="Unassembled WGS sequence"/>
</dbReference>
<name>A0ABD6PYR6_9BURK</name>
<proteinExistence type="predicted"/>
<dbReference type="SUPFAM" id="SSF53098">
    <property type="entry name" value="Ribonuclease H-like"/>
    <property type="match status" value="1"/>
</dbReference>
<organism evidence="1 2">
    <name type="scientific">Burkholderia ubonensis</name>
    <dbReference type="NCBI Taxonomy" id="101571"/>
    <lineage>
        <taxon>Bacteria</taxon>
        <taxon>Pseudomonadati</taxon>
        <taxon>Pseudomonadota</taxon>
        <taxon>Betaproteobacteria</taxon>
        <taxon>Burkholderiales</taxon>
        <taxon>Burkholderiaceae</taxon>
        <taxon>Burkholderia</taxon>
        <taxon>Burkholderia cepacia complex</taxon>
    </lineage>
</organism>
<sequence>MPVESAQFAARAYRKLAATFKTNVSMSRRANAWGNAPMESFFKTLKVERIYQTHYDRSMSRCTWKRGSWSIRLHWICVNSYE</sequence>
<dbReference type="EMBL" id="MEAU01000035">
    <property type="protein sequence ID" value="OJA43722.1"/>
    <property type="molecule type" value="Genomic_DNA"/>
</dbReference>
<dbReference type="AlphaFoldDB" id="A0ABD6PYR6"/>
<protein>
    <recommendedName>
        <fullName evidence="3">Integrase catalytic domain-containing protein</fullName>
    </recommendedName>
</protein>
<reference evidence="2" key="1">
    <citation type="submission" date="2016-08" db="EMBL/GenBank/DDBJ databases">
        <title>Population biology and virulence potential of Burkholderia ubonensis.</title>
        <authorList>
            <person name="Price E.P."/>
            <person name="Currie B.J."/>
            <person name="Wagner D.M."/>
        </authorList>
    </citation>
    <scope>NUCLEOTIDE SEQUENCE [LARGE SCALE GENOMIC DNA]</scope>
    <source>
        <strain evidence="2">MSMB0103</strain>
    </source>
</reference>
<dbReference type="InterPro" id="IPR050900">
    <property type="entry name" value="Transposase_IS3/IS150/IS904"/>
</dbReference>
<comment type="caution">
    <text evidence="1">The sequence shown here is derived from an EMBL/GenBank/DDBJ whole genome shotgun (WGS) entry which is preliminary data.</text>
</comment>
<dbReference type="InterPro" id="IPR012337">
    <property type="entry name" value="RNaseH-like_sf"/>
</dbReference>
<dbReference type="PANTHER" id="PTHR46889:SF7">
    <property type="entry name" value="TRANSPOSASE FOR INSERTION SEQUENCE ELEMENT IS904"/>
    <property type="match status" value="1"/>
</dbReference>